<dbReference type="PANTHER" id="PTHR30328:SF54">
    <property type="entry name" value="HTH-TYPE TRANSCRIPTIONAL REPRESSOR SCO4008"/>
    <property type="match status" value="1"/>
</dbReference>
<dbReference type="InterPro" id="IPR001647">
    <property type="entry name" value="HTH_TetR"/>
</dbReference>
<evidence type="ECO:0000259" key="3">
    <source>
        <dbReference type="PROSITE" id="PS50977"/>
    </source>
</evidence>
<feature type="DNA-binding region" description="H-T-H motif" evidence="2">
    <location>
        <begin position="28"/>
        <end position="47"/>
    </location>
</feature>
<dbReference type="SUPFAM" id="SSF48498">
    <property type="entry name" value="Tetracyclin repressor-like, C-terminal domain"/>
    <property type="match status" value="1"/>
</dbReference>
<dbReference type="Gene3D" id="1.10.357.10">
    <property type="entry name" value="Tetracycline Repressor, domain 2"/>
    <property type="match status" value="1"/>
</dbReference>
<organism evidence="4 5">
    <name type="scientific">Nocardioides soli</name>
    <dbReference type="NCBI Taxonomy" id="1036020"/>
    <lineage>
        <taxon>Bacteria</taxon>
        <taxon>Bacillati</taxon>
        <taxon>Actinomycetota</taxon>
        <taxon>Actinomycetes</taxon>
        <taxon>Propionibacteriales</taxon>
        <taxon>Nocardioidaceae</taxon>
        <taxon>Nocardioides</taxon>
    </lineage>
</organism>
<dbReference type="InterPro" id="IPR050109">
    <property type="entry name" value="HTH-type_TetR-like_transc_reg"/>
</dbReference>
<evidence type="ECO:0000256" key="1">
    <source>
        <dbReference type="ARBA" id="ARBA00023125"/>
    </source>
</evidence>
<dbReference type="AlphaFoldDB" id="A0A7W4VYD2"/>
<gene>
    <name evidence="4" type="ORF">FHU40_003900</name>
</gene>
<sequence>MAATESTRDRILTAATAEFARHGIAGARVERIAKAARTSKERVYAHFGSKDELYRFVAARELTAMAAAVPLDPADLPGYAVRLHDHVVAHPERLRLMRWGQLELSPDDTPPDDPFRTVVAGKVAQLRRAQRSGVVDPDWDPVDVLVFVSQLATSWADQGDQVAAGPERDAFLAARRRAIETAVQRLFPGAAD</sequence>
<dbReference type="InterPro" id="IPR036271">
    <property type="entry name" value="Tet_transcr_reg_TetR-rel_C_sf"/>
</dbReference>
<keyword evidence="5" id="KW-1185">Reference proteome</keyword>
<feature type="domain" description="HTH tetR-type" evidence="3">
    <location>
        <begin position="5"/>
        <end position="65"/>
    </location>
</feature>
<dbReference type="SUPFAM" id="SSF46689">
    <property type="entry name" value="Homeodomain-like"/>
    <property type="match status" value="1"/>
</dbReference>
<dbReference type="InterPro" id="IPR041467">
    <property type="entry name" value="Sco4008_C"/>
</dbReference>
<evidence type="ECO:0000313" key="4">
    <source>
        <dbReference type="EMBL" id="MBB3044063.1"/>
    </source>
</evidence>
<accession>A0A7W4VYD2</accession>
<protein>
    <submittedName>
        <fullName evidence="4">AcrR family transcriptional regulator</fullName>
    </submittedName>
</protein>
<dbReference type="InterPro" id="IPR009057">
    <property type="entry name" value="Homeodomain-like_sf"/>
</dbReference>
<dbReference type="PRINTS" id="PR00455">
    <property type="entry name" value="HTHTETR"/>
</dbReference>
<evidence type="ECO:0000256" key="2">
    <source>
        <dbReference type="PROSITE-ProRule" id="PRU00335"/>
    </source>
</evidence>
<comment type="caution">
    <text evidence="4">The sequence shown here is derived from an EMBL/GenBank/DDBJ whole genome shotgun (WGS) entry which is preliminary data.</text>
</comment>
<dbReference type="Proteomes" id="UP000589626">
    <property type="component" value="Unassembled WGS sequence"/>
</dbReference>
<keyword evidence="1 2" id="KW-0238">DNA-binding</keyword>
<dbReference type="GO" id="GO:0003677">
    <property type="term" value="F:DNA binding"/>
    <property type="evidence" value="ECO:0007669"/>
    <property type="project" value="UniProtKB-UniRule"/>
</dbReference>
<dbReference type="GO" id="GO:0006355">
    <property type="term" value="P:regulation of DNA-templated transcription"/>
    <property type="evidence" value="ECO:0007669"/>
    <property type="project" value="UniProtKB-ARBA"/>
</dbReference>
<proteinExistence type="predicted"/>
<name>A0A7W4VYD2_9ACTN</name>
<dbReference type="Pfam" id="PF00440">
    <property type="entry name" value="TetR_N"/>
    <property type="match status" value="1"/>
</dbReference>
<reference evidence="4 5" key="1">
    <citation type="submission" date="2020-08" db="EMBL/GenBank/DDBJ databases">
        <title>Sequencing the genomes of 1000 actinobacteria strains.</title>
        <authorList>
            <person name="Klenk H.-P."/>
        </authorList>
    </citation>
    <scope>NUCLEOTIDE SEQUENCE [LARGE SCALE GENOMIC DNA]</scope>
    <source>
        <strain evidence="4 5">DSM 105498</strain>
    </source>
</reference>
<dbReference type="Pfam" id="PF17926">
    <property type="entry name" value="TetR_C_21"/>
    <property type="match status" value="1"/>
</dbReference>
<dbReference type="PANTHER" id="PTHR30328">
    <property type="entry name" value="TRANSCRIPTIONAL REPRESSOR"/>
    <property type="match status" value="1"/>
</dbReference>
<dbReference type="PROSITE" id="PS50977">
    <property type="entry name" value="HTH_TETR_2"/>
    <property type="match status" value="1"/>
</dbReference>
<dbReference type="RefSeq" id="WP_183593983.1">
    <property type="nucleotide sequence ID" value="NZ_JACHWR010000003.1"/>
</dbReference>
<dbReference type="EMBL" id="JACHWR010000003">
    <property type="protein sequence ID" value="MBB3044063.1"/>
    <property type="molecule type" value="Genomic_DNA"/>
</dbReference>
<evidence type="ECO:0000313" key="5">
    <source>
        <dbReference type="Proteomes" id="UP000589626"/>
    </source>
</evidence>